<keyword evidence="3" id="KW-1185">Reference proteome</keyword>
<evidence type="ECO:0000256" key="1">
    <source>
        <dbReference type="SAM" id="MobiDB-lite"/>
    </source>
</evidence>
<dbReference type="Proteomes" id="UP001589575">
    <property type="component" value="Unassembled WGS sequence"/>
</dbReference>
<feature type="compositionally biased region" description="Polar residues" evidence="1">
    <location>
        <begin position="53"/>
        <end position="71"/>
    </location>
</feature>
<comment type="caution">
    <text evidence="2">The sequence shown here is derived from an EMBL/GenBank/DDBJ whole genome shotgun (WGS) entry which is preliminary data.</text>
</comment>
<reference evidence="2 3" key="1">
    <citation type="submission" date="2024-09" db="EMBL/GenBank/DDBJ databases">
        <authorList>
            <person name="Sun Q."/>
            <person name="Mori K."/>
        </authorList>
    </citation>
    <scope>NUCLEOTIDE SEQUENCE [LARGE SCALE GENOMIC DNA]</scope>
    <source>
        <strain evidence="2 3">CCM 7609</strain>
    </source>
</reference>
<organism evidence="2 3">
    <name type="scientific">Citricoccus parietis</name>
    <dbReference type="NCBI Taxonomy" id="592307"/>
    <lineage>
        <taxon>Bacteria</taxon>
        <taxon>Bacillati</taxon>
        <taxon>Actinomycetota</taxon>
        <taxon>Actinomycetes</taxon>
        <taxon>Micrococcales</taxon>
        <taxon>Micrococcaceae</taxon>
        <taxon>Citricoccus</taxon>
    </lineage>
</organism>
<evidence type="ECO:0000313" key="3">
    <source>
        <dbReference type="Proteomes" id="UP001589575"/>
    </source>
</evidence>
<evidence type="ECO:0000313" key="2">
    <source>
        <dbReference type="EMBL" id="MFB9072645.1"/>
    </source>
</evidence>
<dbReference type="EMBL" id="JBHMFI010000001">
    <property type="protein sequence ID" value="MFB9072645.1"/>
    <property type="molecule type" value="Genomic_DNA"/>
</dbReference>
<feature type="region of interest" description="Disordered" evidence="1">
    <location>
        <begin position="1"/>
        <end position="92"/>
    </location>
</feature>
<name>A0ABV5G134_9MICC</name>
<accession>A0ABV5G134</accession>
<proteinExistence type="predicted"/>
<gene>
    <name evidence="2" type="ORF">ACFFX0_16150</name>
</gene>
<feature type="compositionally biased region" description="Low complexity" evidence="1">
    <location>
        <begin position="81"/>
        <end position="92"/>
    </location>
</feature>
<sequence length="145" mass="14693">MSPTATRASIPAGWPGASSGLRSNSPRGASPSFGCPSAGPGDSPSGPPRNVNDRSQAWSTRCSSWASTARPLSTKEVTVKAASTMASSTTTPSMVRNARLARLRPAPGPAVRGEATVRVGRPASAPGVGAWRGRGVTVIQAGRIT</sequence>
<protein>
    <submittedName>
        <fullName evidence="2">Uncharacterized protein</fullName>
    </submittedName>
</protein>